<dbReference type="GO" id="GO:0006352">
    <property type="term" value="P:DNA-templated transcription initiation"/>
    <property type="evidence" value="ECO:0007669"/>
    <property type="project" value="InterPro"/>
</dbReference>
<keyword evidence="3" id="KW-0731">Sigma factor</keyword>
<evidence type="ECO:0000313" key="7">
    <source>
        <dbReference type="Proteomes" id="UP000531251"/>
    </source>
</evidence>
<keyword evidence="7" id="KW-1185">Reference proteome</keyword>
<dbReference type="InterPro" id="IPR014284">
    <property type="entry name" value="RNA_pol_sigma-70_dom"/>
</dbReference>
<dbReference type="InterPro" id="IPR039425">
    <property type="entry name" value="RNA_pol_sigma-70-like"/>
</dbReference>
<sequence>MGAKKGAFETVLGTGWARLRGQVARMTRREDAEDLLHEAWVGIAERQVDAANSAALLARSAANRGIDAYRRERRFAATTGADTMRVAETIVDLHPLQDEMLIARHRLERLRLGVAQLSPRTREIFLMHRLDGRKYREIAQDLGISQSAVEKHIAKAMGHLTDWMEHW</sequence>
<dbReference type="PANTHER" id="PTHR43133:SF63">
    <property type="entry name" value="RNA POLYMERASE SIGMA FACTOR FECI-RELATED"/>
    <property type="match status" value="1"/>
</dbReference>
<feature type="domain" description="RNA polymerase sigma factor 70 region 4 type 2" evidence="5">
    <location>
        <begin position="108"/>
        <end position="160"/>
    </location>
</feature>
<dbReference type="NCBIfam" id="TIGR02937">
    <property type="entry name" value="sigma70-ECF"/>
    <property type="match status" value="1"/>
</dbReference>
<keyword evidence="2" id="KW-0805">Transcription regulation</keyword>
<evidence type="ECO:0000259" key="5">
    <source>
        <dbReference type="Pfam" id="PF08281"/>
    </source>
</evidence>
<dbReference type="PANTHER" id="PTHR43133">
    <property type="entry name" value="RNA POLYMERASE ECF-TYPE SIGMA FACTO"/>
    <property type="match status" value="1"/>
</dbReference>
<dbReference type="Gene3D" id="1.10.1740.10">
    <property type="match status" value="1"/>
</dbReference>
<gene>
    <name evidence="6" type="ORF">GGR89_003641</name>
</gene>
<organism evidence="6 7">
    <name type="scientific">Sphingomonas trueperi</name>
    <dbReference type="NCBI Taxonomy" id="53317"/>
    <lineage>
        <taxon>Bacteria</taxon>
        <taxon>Pseudomonadati</taxon>
        <taxon>Pseudomonadota</taxon>
        <taxon>Alphaproteobacteria</taxon>
        <taxon>Sphingomonadales</taxon>
        <taxon>Sphingomonadaceae</taxon>
        <taxon>Sphingomonas</taxon>
    </lineage>
</organism>
<dbReference type="InterPro" id="IPR013325">
    <property type="entry name" value="RNA_pol_sigma_r2"/>
</dbReference>
<dbReference type="InterPro" id="IPR013324">
    <property type="entry name" value="RNA_pol_sigma_r3/r4-like"/>
</dbReference>
<accession>A0A7X6BEF2</accession>
<dbReference type="AlphaFoldDB" id="A0A7X6BEF2"/>
<dbReference type="Pfam" id="PF08281">
    <property type="entry name" value="Sigma70_r4_2"/>
    <property type="match status" value="1"/>
</dbReference>
<dbReference type="GO" id="GO:0016987">
    <property type="term" value="F:sigma factor activity"/>
    <property type="evidence" value="ECO:0007669"/>
    <property type="project" value="UniProtKB-KW"/>
</dbReference>
<dbReference type="InterPro" id="IPR013249">
    <property type="entry name" value="RNA_pol_sigma70_r4_t2"/>
</dbReference>
<evidence type="ECO:0000256" key="2">
    <source>
        <dbReference type="ARBA" id="ARBA00023015"/>
    </source>
</evidence>
<evidence type="ECO:0000256" key="1">
    <source>
        <dbReference type="ARBA" id="ARBA00010641"/>
    </source>
</evidence>
<comment type="caution">
    <text evidence="6">The sequence shown here is derived from an EMBL/GenBank/DDBJ whole genome shotgun (WGS) entry which is preliminary data.</text>
</comment>
<comment type="similarity">
    <text evidence="1">Belongs to the sigma-70 factor family. ECF subfamily.</text>
</comment>
<dbReference type="GO" id="GO:0003677">
    <property type="term" value="F:DNA binding"/>
    <property type="evidence" value="ECO:0007669"/>
    <property type="project" value="InterPro"/>
</dbReference>
<name>A0A7X6BEF2_9SPHN</name>
<dbReference type="InterPro" id="IPR036388">
    <property type="entry name" value="WH-like_DNA-bd_sf"/>
</dbReference>
<dbReference type="Proteomes" id="UP000531251">
    <property type="component" value="Unassembled WGS sequence"/>
</dbReference>
<evidence type="ECO:0000313" key="6">
    <source>
        <dbReference type="EMBL" id="NJB99300.1"/>
    </source>
</evidence>
<proteinExistence type="inferred from homology"/>
<dbReference type="SUPFAM" id="SSF88946">
    <property type="entry name" value="Sigma2 domain of RNA polymerase sigma factors"/>
    <property type="match status" value="1"/>
</dbReference>
<evidence type="ECO:0000256" key="3">
    <source>
        <dbReference type="ARBA" id="ARBA00023082"/>
    </source>
</evidence>
<reference evidence="6 7" key="1">
    <citation type="submission" date="2020-03" db="EMBL/GenBank/DDBJ databases">
        <title>Genomic Encyclopedia of Type Strains, Phase IV (KMG-IV): sequencing the most valuable type-strain genomes for metagenomic binning, comparative biology and taxonomic classification.</title>
        <authorList>
            <person name="Goeker M."/>
        </authorList>
    </citation>
    <scope>NUCLEOTIDE SEQUENCE [LARGE SCALE GENOMIC DNA]</scope>
    <source>
        <strain evidence="6 7">DSM 7225</strain>
    </source>
</reference>
<dbReference type="RefSeq" id="WP_125974867.1">
    <property type="nucleotide sequence ID" value="NZ_BAAADY010000016.1"/>
</dbReference>
<protein>
    <submittedName>
        <fullName evidence="6">RNA polymerase sigma-70 factor (ECF subfamily)</fullName>
    </submittedName>
</protein>
<keyword evidence="4" id="KW-0804">Transcription</keyword>
<dbReference type="EMBL" id="JAATJB010000014">
    <property type="protein sequence ID" value="NJB99300.1"/>
    <property type="molecule type" value="Genomic_DNA"/>
</dbReference>
<dbReference type="Gene3D" id="1.10.10.10">
    <property type="entry name" value="Winged helix-like DNA-binding domain superfamily/Winged helix DNA-binding domain"/>
    <property type="match status" value="1"/>
</dbReference>
<dbReference type="SUPFAM" id="SSF88659">
    <property type="entry name" value="Sigma3 and sigma4 domains of RNA polymerase sigma factors"/>
    <property type="match status" value="1"/>
</dbReference>
<dbReference type="CDD" id="cd06171">
    <property type="entry name" value="Sigma70_r4"/>
    <property type="match status" value="1"/>
</dbReference>
<evidence type="ECO:0000256" key="4">
    <source>
        <dbReference type="ARBA" id="ARBA00023163"/>
    </source>
</evidence>